<dbReference type="Pfam" id="PF01578">
    <property type="entry name" value="Cytochrom_C_asm"/>
    <property type="match status" value="1"/>
</dbReference>
<feature type="transmembrane region" description="Helical" evidence="10">
    <location>
        <begin position="140"/>
        <end position="161"/>
    </location>
</feature>
<feature type="domain" description="Cytochrome c assembly protein" evidence="11">
    <location>
        <begin position="107"/>
        <end position="315"/>
    </location>
</feature>
<keyword evidence="6" id="KW-0201">Cytochrome c-type biogenesis</keyword>
<evidence type="ECO:0000256" key="1">
    <source>
        <dbReference type="ARBA" id="ARBA00004429"/>
    </source>
</evidence>
<name>A0A6J7UBM3_9ZZZZ</name>
<comment type="subcellular location">
    <subcellularLocation>
        <location evidence="1">Cell inner membrane</location>
        <topology evidence="1">Multi-pass membrane protein</topology>
    </subcellularLocation>
</comment>
<evidence type="ECO:0000256" key="6">
    <source>
        <dbReference type="ARBA" id="ARBA00022748"/>
    </source>
</evidence>
<dbReference type="GO" id="GO:0005886">
    <property type="term" value="C:plasma membrane"/>
    <property type="evidence" value="ECO:0007669"/>
    <property type="project" value="UniProtKB-SubCell"/>
</dbReference>
<dbReference type="GO" id="GO:0015232">
    <property type="term" value="F:heme transmembrane transporter activity"/>
    <property type="evidence" value="ECO:0007669"/>
    <property type="project" value="InterPro"/>
</dbReference>
<dbReference type="InterPro" id="IPR003567">
    <property type="entry name" value="Cyt_c_biogenesis"/>
</dbReference>
<keyword evidence="3" id="KW-1003">Cell membrane</keyword>
<gene>
    <name evidence="13" type="ORF">UFOPK4347_00403</name>
</gene>
<dbReference type="Pfam" id="PF16327">
    <property type="entry name" value="CcmF_C"/>
    <property type="match status" value="1"/>
</dbReference>
<feature type="transmembrane region" description="Helical" evidence="10">
    <location>
        <begin position="195"/>
        <end position="217"/>
    </location>
</feature>
<comment type="function">
    <text evidence="9">Required for the biogenesis of c-type cytochromes. Possible subunit of a heme lyase.</text>
</comment>
<dbReference type="EMBL" id="CAFBQU010000006">
    <property type="protein sequence ID" value="CAB5061668.1"/>
    <property type="molecule type" value="Genomic_DNA"/>
</dbReference>
<dbReference type="InterPro" id="IPR032523">
    <property type="entry name" value="CcmF_C"/>
</dbReference>
<reference evidence="13" key="1">
    <citation type="submission" date="2020-05" db="EMBL/GenBank/DDBJ databases">
        <authorList>
            <person name="Chiriac C."/>
            <person name="Salcher M."/>
            <person name="Ghai R."/>
            <person name="Kavagutti S V."/>
        </authorList>
    </citation>
    <scope>NUCLEOTIDE SEQUENCE</scope>
</reference>
<feature type="transmembrane region" description="Helical" evidence="10">
    <location>
        <begin position="269"/>
        <end position="286"/>
    </location>
</feature>
<evidence type="ECO:0000256" key="5">
    <source>
        <dbReference type="ARBA" id="ARBA00022692"/>
    </source>
</evidence>
<feature type="transmembrane region" description="Helical" evidence="10">
    <location>
        <begin position="508"/>
        <end position="526"/>
    </location>
</feature>
<evidence type="ECO:0000256" key="8">
    <source>
        <dbReference type="ARBA" id="ARBA00023136"/>
    </source>
</evidence>
<feature type="transmembrane region" description="Helical" evidence="10">
    <location>
        <begin position="445"/>
        <end position="462"/>
    </location>
</feature>
<dbReference type="InterPro" id="IPR003568">
    <property type="entry name" value="Cyt_c_biogenesis_CcmF"/>
</dbReference>
<dbReference type="InterPro" id="IPR002541">
    <property type="entry name" value="Cyt_c_assembly"/>
</dbReference>
<feature type="domain" description="Cytochrome c-type biogenesis protein CcmF C-terminal" evidence="12">
    <location>
        <begin position="335"/>
        <end position="645"/>
    </location>
</feature>
<feature type="transmembrane region" description="Helical" evidence="10">
    <location>
        <begin position="332"/>
        <end position="350"/>
    </location>
</feature>
<evidence type="ECO:0000256" key="2">
    <source>
        <dbReference type="ARBA" id="ARBA00009186"/>
    </source>
</evidence>
<keyword evidence="7 10" id="KW-1133">Transmembrane helix</keyword>
<keyword evidence="5 10" id="KW-0812">Transmembrane</keyword>
<feature type="transmembrane region" description="Helical" evidence="10">
    <location>
        <begin position="229"/>
        <end position="249"/>
    </location>
</feature>
<feature type="transmembrane region" description="Helical" evidence="10">
    <location>
        <begin position="626"/>
        <end position="646"/>
    </location>
</feature>
<evidence type="ECO:0000313" key="13">
    <source>
        <dbReference type="EMBL" id="CAB5061668.1"/>
    </source>
</evidence>
<evidence type="ECO:0000256" key="4">
    <source>
        <dbReference type="ARBA" id="ARBA00022519"/>
    </source>
</evidence>
<evidence type="ECO:0000256" key="10">
    <source>
        <dbReference type="SAM" id="Phobius"/>
    </source>
</evidence>
<feature type="transmembrane region" description="Helical" evidence="10">
    <location>
        <begin position="20"/>
        <end position="40"/>
    </location>
</feature>
<organism evidence="13">
    <name type="scientific">freshwater metagenome</name>
    <dbReference type="NCBI Taxonomy" id="449393"/>
    <lineage>
        <taxon>unclassified sequences</taxon>
        <taxon>metagenomes</taxon>
        <taxon>ecological metagenomes</taxon>
    </lineage>
</organism>
<protein>
    <submittedName>
        <fullName evidence="13">Unannotated protein</fullName>
    </submittedName>
</protein>
<dbReference type="PRINTS" id="PR01411">
    <property type="entry name" value="CCMFBIOGNSIS"/>
</dbReference>
<feature type="transmembrane region" description="Helical" evidence="10">
    <location>
        <begin position="371"/>
        <end position="395"/>
    </location>
</feature>
<dbReference type="PANTHER" id="PTHR43653">
    <property type="entry name" value="CYTOCHROME C ASSEMBLY PROTEIN-RELATED"/>
    <property type="match status" value="1"/>
</dbReference>
<dbReference type="GO" id="GO:0017004">
    <property type="term" value="P:cytochrome complex assembly"/>
    <property type="evidence" value="ECO:0007669"/>
    <property type="project" value="UniProtKB-KW"/>
</dbReference>
<dbReference type="GO" id="GO:0020037">
    <property type="term" value="F:heme binding"/>
    <property type="evidence" value="ECO:0007669"/>
    <property type="project" value="InterPro"/>
</dbReference>
<comment type="similarity">
    <text evidence="2">Belongs to the CcmF/CycK/Ccl1/NrfE/CcsA family.</text>
</comment>
<evidence type="ECO:0000259" key="12">
    <source>
        <dbReference type="Pfam" id="PF16327"/>
    </source>
</evidence>
<keyword evidence="4" id="KW-0997">Cell inner membrane</keyword>
<feature type="transmembrane region" description="Helical" evidence="10">
    <location>
        <begin position="415"/>
        <end position="433"/>
    </location>
</feature>
<dbReference type="PRINTS" id="PR01410">
    <property type="entry name" value="CCBIOGENESIS"/>
</dbReference>
<sequence length="670" mass="72475">MFSAETLGVAVNQGLAGPVGRAALLVGIIACAFGAVASIYTARESLDHAEARTARLVPRFAALALFAAVAAMTAMEYAMITRDFSLQYVQDHGSRSTPALYNFTAVWSALEGSILLWVLALALSCVAVVWRYRKKLNDPLIAWAMAVMFIVLAFFFLLSFAPANPFGVGAAGVTDGPGPNPLLQNHILVLFHPPILYLGYVGFTIPFAFAIAALITGRVGEGWLIETRRWTLCAWGLLTFGIILGGWWSYEVLGWSGVWAWDPVENASFLPWLTGTAYIHSVLVQERRGMLRVWNLSLLLATFSLTILGTFLTRSGVLNSVHAFSESDIGKYLIVFFGVIVAVSLWLIAWRGDSLRSPGSIDSPISREGAFLANNVLFALFAFVVLLGTVFPLVIEALQNRQIVVGEPFFDQLSTPIGIALLALMSIAPVLPWRKASEEVLRQRLFWPAWCGIGTLVVSLVVGADGLAALLTFTLGGFAGGAALRQLVLATKRQGWRGLVGRANGGMVVHIGVILIAVALAASNSYTRSQELSLKLNTPAEFGGHVFELKGFENEKTDRLTAVKAIVQIDGGQSYAPAITKFVQMGNNIGTPSVKSSWRYDLYLTLEPPVKSESGEARIKVFIKPLVMWLWIGGAMMAAGTLLALFPGRRRRRPTDAASAPIPMGETLDA</sequence>
<keyword evidence="8 10" id="KW-0472">Membrane</keyword>
<feature type="transmembrane region" description="Helical" evidence="10">
    <location>
        <begin position="468"/>
        <end position="488"/>
    </location>
</feature>
<feature type="transmembrane region" description="Helical" evidence="10">
    <location>
        <begin position="60"/>
        <end position="80"/>
    </location>
</feature>
<accession>A0A6J7UBM3</accession>
<feature type="transmembrane region" description="Helical" evidence="10">
    <location>
        <begin position="293"/>
        <end position="312"/>
    </location>
</feature>
<evidence type="ECO:0000256" key="7">
    <source>
        <dbReference type="ARBA" id="ARBA00022989"/>
    </source>
</evidence>
<dbReference type="AlphaFoldDB" id="A0A6J7UBM3"/>
<proteinExistence type="inferred from homology"/>
<evidence type="ECO:0000259" key="11">
    <source>
        <dbReference type="Pfam" id="PF01578"/>
    </source>
</evidence>
<evidence type="ECO:0000256" key="3">
    <source>
        <dbReference type="ARBA" id="ARBA00022475"/>
    </source>
</evidence>
<feature type="transmembrane region" description="Helical" evidence="10">
    <location>
        <begin position="100"/>
        <end position="128"/>
    </location>
</feature>
<evidence type="ECO:0000256" key="9">
    <source>
        <dbReference type="ARBA" id="ARBA00037230"/>
    </source>
</evidence>
<dbReference type="PANTHER" id="PTHR43653:SF1">
    <property type="entry name" value="CYTOCHROME C-TYPE BIOGENESIS PROTEIN CCMF"/>
    <property type="match status" value="1"/>
</dbReference>